<dbReference type="EMBL" id="JBHUDL010000009">
    <property type="protein sequence ID" value="MFD1633368.1"/>
    <property type="molecule type" value="Genomic_DNA"/>
</dbReference>
<proteinExistence type="inferred from homology"/>
<dbReference type="Gene3D" id="3.40.720.10">
    <property type="entry name" value="Alkaline Phosphatase, subunit A"/>
    <property type="match status" value="2"/>
</dbReference>
<protein>
    <submittedName>
        <fullName evidence="4">Sulfatase-like hydrolase/transferase</fullName>
    </submittedName>
</protein>
<feature type="domain" description="Sulfatase N-terminal" evidence="3">
    <location>
        <begin position="7"/>
        <end position="324"/>
    </location>
</feature>
<evidence type="ECO:0000256" key="2">
    <source>
        <dbReference type="SAM" id="MobiDB-lite"/>
    </source>
</evidence>
<accession>A0ABD6CXA8</accession>
<feature type="region of interest" description="Disordered" evidence="2">
    <location>
        <begin position="414"/>
        <end position="439"/>
    </location>
</feature>
<dbReference type="Pfam" id="PF00884">
    <property type="entry name" value="Sulfatase"/>
    <property type="match status" value="1"/>
</dbReference>
<evidence type="ECO:0000313" key="5">
    <source>
        <dbReference type="Proteomes" id="UP001597075"/>
    </source>
</evidence>
<dbReference type="AlphaFoldDB" id="A0ABD6CXA8"/>
<dbReference type="InterPro" id="IPR000917">
    <property type="entry name" value="Sulfatase_N"/>
</dbReference>
<keyword evidence="5" id="KW-1185">Reference proteome</keyword>
<dbReference type="InterPro" id="IPR050738">
    <property type="entry name" value="Sulfatase"/>
</dbReference>
<dbReference type="SUPFAM" id="SSF53649">
    <property type="entry name" value="Alkaline phosphatase-like"/>
    <property type="match status" value="1"/>
</dbReference>
<dbReference type="Proteomes" id="UP001597075">
    <property type="component" value="Unassembled WGS sequence"/>
</dbReference>
<dbReference type="InterPro" id="IPR017850">
    <property type="entry name" value="Alkaline_phosphatase_core_sf"/>
</dbReference>
<name>A0ABD6CXA8_9EURY</name>
<dbReference type="PANTHER" id="PTHR42693">
    <property type="entry name" value="ARYLSULFATASE FAMILY MEMBER"/>
    <property type="match status" value="1"/>
</dbReference>
<dbReference type="RefSeq" id="WP_256405744.1">
    <property type="nucleotide sequence ID" value="NZ_CP187151.1"/>
</dbReference>
<evidence type="ECO:0000259" key="3">
    <source>
        <dbReference type="Pfam" id="PF00884"/>
    </source>
</evidence>
<gene>
    <name evidence="4" type="ORF">ACFSBJ_06425</name>
</gene>
<evidence type="ECO:0000256" key="1">
    <source>
        <dbReference type="ARBA" id="ARBA00008779"/>
    </source>
</evidence>
<sequence>MATDPAPNLVFVTVDSLRADHCGYVDAGTGPTDDLTPTIDRLADEGVAFTQAVAPGPRTPSSVPVFFTGEFMSDDPDWTMADWQGRQGRIGRHMARFTHLSERLQRRGYETATFTANPWTTRESNFHLGFDDFNEVSADSDDVQSSYLSDSTLFKLADAGLETLPVDPVGWADKKEWFSQWTGYFELLQERLADLSEPFFLWVFVLDSHQPYITPRRFREECAAWEMYYSILRYWHGETADEAIPPHARKMIAATYRDAVRSVDAFVDAVHEATAPYDPVTVFCSDHGEALGEHGNFGHEQTLYEENLRVPCFVHGTDASATVREQLPLRGLPELLTELTEPGTFDPRRHTRPFAVSQIEDNRATAVRTTRWKLVTRQEGTRLYDLQADPDETADVRTDYPAVASALADLRDRHEATQAEKGATETATADLVTAERGSL</sequence>
<evidence type="ECO:0000313" key="4">
    <source>
        <dbReference type="EMBL" id="MFD1633368.1"/>
    </source>
</evidence>
<comment type="caution">
    <text evidence="4">The sequence shown here is derived from an EMBL/GenBank/DDBJ whole genome shotgun (WGS) entry which is preliminary data.</text>
</comment>
<reference evidence="4 5" key="1">
    <citation type="journal article" date="2019" name="Int. J. Syst. Evol. Microbiol.">
        <title>The Global Catalogue of Microorganisms (GCM) 10K type strain sequencing project: providing services to taxonomists for standard genome sequencing and annotation.</title>
        <authorList>
            <consortium name="The Broad Institute Genomics Platform"/>
            <consortium name="The Broad Institute Genome Sequencing Center for Infectious Disease"/>
            <person name="Wu L."/>
            <person name="Ma J."/>
        </authorList>
    </citation>
    <scope>NUCLEOTIDE SEQUENCE [LARGE SCALE GENOMIC DNA]</scope>
    <source>
        <strain evidence="4 5">CGMCC 1.10594</strain>
    </source>
</reference>
<dbReference type="PANTHER" id="PTHR42693:SF33">
    <property type="entry name" value="ARYLSULFATASE"/>
    <property type="match status" value="1"/>
</dbReference>
<comment type="similarity">
    <text evidence="1">Belongs to the sulfatase family.</text>
</comment>
<organism evidence="4 5">
    <name type="scientific">Haloplanus ruber</name>
    <dbReference type="NCBI Taxonomy" id="869892"/>
    <lineage>
        <taxon>Archaea</taxon>
        <taxon>Methanobacteriati</taxon>
        <taxon>Methanobacteriota</taxon>
        <taxon>Stenosarchaea group</taxon>
        <taxon>Halobacteria</taxon>
        <taxon>Halobacteriales</taxon>
        <taxon>Haloferacaceae</taxon>
        <taxon>Haloplanus</taxon>
    </lineage>
</organism>